<dbReference type="InterPro" id="IPR050474">
    <property type="entry name" value="Hel308_SKI2-like"/>
</dbReference>
<organism evidence="8 9">
    <name type="scientific">Chryseobacterium wanjuense</name>
    <dbReference type="NCBI Taxonomy" id="356305"/>
    <lineage>
        <taxon>Bacteria</taxon>
        <taxon>Pseudomonadati</taxon>
        <taxon>Bacteroidota</taxon>
        <taxon>Flavobacteriia</taxon>
        <taxon>Flavobacteriales</taxon>
        <taxon>Weeksellaceae</taxon>
        <taxon>Chryseobacterium group</taxon>
        <taxon>Chryseobacterium</taxon>
    </lineage>
</organism>
<proteinExistence type="predicted"/>
<dbReference type="GO" id="GO:0004386">
    <property type="term" value="F:helicase activity"/>
    <property type="evidence" value="ECO:0007669"/>
    <property type="project" value="UniProtKB-KW"/>
</dbReference>
<evidence type="ECO:0000313" key="8">
    <source>
        <dbReference type="EMBL" id="SEW49751.1"/>
    </source>
</evidence>
<keyword evidence="2" id="KW-0378">Hydrolase</keyword>
<name>A0A1I0S4P9_9FLAO</name>
<evidence type="ECO:0000259" key="7">
    <source>
        <dbReference type="PROSITE" id="PS51194"/>
    </source>
</evidence>
<dbReference type="InterPro" id="IPR011545">
    <property type="entry name" value="DEAD/DEAH_box_helicase_dom"/>
</dbReference>
<dbReference type="RefSeq" id="WP_089796363.1">
    <property type="nucleotide sequence ID" value="NZ_FOIU01000007.1"/>
</dbReference>
<dbReference type="PROSITE" id="PS51194">
    <property type="entry name" value="HELICASE_CTER"/>
    <property type="match status" value="1"/>
</dbReference>
<dbReference type="GO" id="GO:0016787">
    <property type="term" value="F:hydrolase activity"/>
    <property type="evidence" value="ECO:0007669"/>
    <property type="project" value="UniProtKB-KW"/>
</dbReference>
<evidence type="ECO:0000256" key="5">
    <source>
        <dbReference type="SAM" id="MobiDB-lite"/>
    </source>
</evidence>
<dbReference type="Gene3D" id="3.40.50.300">
    <property type="entry name" value="P-loop containing nucleotide triphosphate hydrolases"/>
    <property type="match status" value="2"/>
</dbReference>
<dbReference type="InterPro" id="IPR027417">
    <property type="entry name" value="P-loop_NTPase"/>
</dbReference>
<feature type="domain" description="Helicase ATP-binding" evidence="6">
    <location>
        <begin position="80"/>
        <end position="239"/>
    </location>
</feature>
<dbReference type="SUPFAM" id="SSF52540">
    <property type="entry name" value="P-loop containing nucleoside triphosphate hydrolases"/>
    <property type="match status" value="1"/>
</dbReference>
<accession>A0A1I0S4P9</accession>
<gene>
    <name evidence="8" type="ORF">SAMN05421841_4313</name>
</gene>
<feature type="domain" description="Helicase C-terminal" evidence="7">
    <location>
        <begin position="255"/>
        <end position="432"/>
    </location>
</feature>
<keyword evidence="4" id="KW-0067">ATP-binding</keyword>
<dbReference type="SMART" id="SM00487">
    <property type="entry name" value="DEXDc"/>
    <property type="match status" value="1"/>
</dbReference>
<evidence type="ECO:0000313" key="9">
    <source>
        <dbReference type="Proteomes" id="UP000199469"/>
    </source>
</evidence>
<dbReference type="Proteomes" id="UP000199469">
    <property type="component" value="Unassembled WGS sequence"/>
</dbReference>
<dbReference type="AlphaFoldDB" id="A0A1I0S4P9"/>
<evidence type="ECO:0000256" key="2">
    <source>
        <dbReference type="ARBA" id="ARBA00022801"/>
    </source>
</evidence>
<evidence type="ECO:0000259" key="6">
    <source>
        <dbReference type="PROSITE" id="PS51192"/>
    </source>
</evidence>
<dbReference type="InterPro" id="IPR014001">
    <property type="entry name" value="Helicase_ATP-bd"/>
</dbReference>
<dbReference type="STRING" id="356305.SAMN05421841_4313"/>
<evidence type="ECO:0000256" key="3">
    <source>
        <dbReference type="ARBA" id="ARBA00022806"/>
    </source>
</evidence>
<dbReference type="EMBL" id="FOIU01000007">
    <property type="protein sequence ID" value="SEW49751.1"/>
    <property type="molecule type" value="Genomic_DNA"/>
</dbReference>
<dbReference type="InterPro" id="IPR001650">
    <property type="entry name" value="Helicase_C-like"/>
</dbReference>
<dbReference type="PANTHER" id="PTHR47961:SF6">
    <property type="entry name" value="DNA-DIRECTED DNA POLYMERASE"/>
    <property type="match status" value="1"/>
</dbReference>
<keyword evidence="3 8" id="KW-0347">Helicase</keyword>
<feature type="region of interest" description="Disordered" evidence="5">
    <location>
        <begin position="442"/>
        <end position="462"/>
    </location>
</feature>
<dbReference type="Pfam" id="PF00271">
    <property type="entry name" value="Helicase_C"/>
    <property type="match status" value="1"/>
</dbReference>
<keyword evidence="1" id="KW-0547">Nucleotide-binding</keyword>
<dbReference type="PROSITE" id="PS51192">
    <property type="entry name" value="HELICASE_ATP_BIND_1"/>
    <property type="match status" value="1"/>
</dbReference>
<reference evidence="9" key="1">
    <citation type="submission" date="2016-10" db="EMBL/GenBank/DDBJ databases">
        <authorList>
            <person name="Varghese N."/>
            <person name="Submissions S."/>
        </authorList>
    </citation>
    <scope>NUCLEOTIDE SEQUENCE [LARGE SCALE GENOMIC DNA]</scope>
    <source>
        <strain evidence="9">DSM 17724</strain>
    </source>
</reference>
<evidence type="ECO:0000256" key="1">
    <source>
        <dbReference type="ARBA" id="ARBA00022741"/>
    </source>
</evidence>
<keyword evidence="9" id="KW-1185">Reference proteome</keyword>
<evidence type="ECO:0000256" key="4">
    <source>
        <dbReference type="ARBA" id="ARBA00022840"/>
    </source>
</evidence>
<protein>
    <submittedName>
        <fullName evidence="8">Helicase conserved C-terminal domain-containing protein</fullName>
    </submittedName>
</protein>
<dbReference type="GO" id="GO:0003676">
    <property type="term" value="F:nucleic acid binding"/>
    <property type="evidence" value="ECO:0007669"/>
    <property type="project" value="InterPro"/>
</dbReference>
<dbReference type="SMART" id="SM00490">
    <property type="entry name" value="HELICc"/>
    <property type="match status" value="1"/>
</dbReference>
<feature type="compositionally biased region" description="Basic and acidic residues" evidence="5">
    <location>
        <begin position="442"/>
        <end position="461"/>
    </location>
</feature>
<dbReference type="Pfam" id="PF00270">
    <property type="entry name" value="DEAD"/>
    <property type="match status" value="1"/>
</dbReference>
<sequence>MINSEETILNQNNREEVIKILDEKKIKVELEDLFLYDLSPYYKENLDNSFFSKQLEFIQETNQLSHNSKISFTSEQLKIYNGILENRRCIVSAPTSFGKTMLIKEFIFNNQPNKVVFIVPTNSLADELLDDFKLLFTALDYIIFDSVKSLEVISEKSIFIGTQEKYYNLKGFYKEKIDLFVIDEAYKLTDSIKGSREVILNRSFIDTIENSEKIILLMPLVNSITGLENFTFQVLKSDYAPVAKSFNSIKKLDQTIYQEISKNEITNLVYFNSPKELERIYLSKLKSIKNSIELNDSWIQRVQEDFHSEWLPIQALKSGIGIHYGPMPKFIQKKVIDLFKSNQLKNVLATNSVIEGVNTPTKNIYIYSSRDILGDKNLVKYKNLIGRAGRLGEHKVGNIYYFEKHQKQFENANVSYENINIEFLLENKSDIIEINRDENFDKEKNTEGKTSHEDKLQKHLENSSYSNVPSKEIISLLNNHGFTVNQFTILLEYIANTKNVLLLGIIGKLIGGTDINSLNTILSSRFNTFGSMVNELHSKNKQKFKSQIISILIDMIYSFLPFKIIPLINFIIDVDDLYKKHTNKNLIPTEVIVEAKRKKAQFYSKFIGIDNPTHETLVIMNKLFEYGIPYQRANPFLERIADNLPNKFSIHDIRKIIFQNENMSDLRVYFE</sequence>
<dbReference type="OrthoDB" id="9812126at2"/>
<dbReference type="GO" id="GO:0005524">
    <property type="term" value="F:ATP binding"/>
    <property type="evidence" value="ECO:0007669"/>
    <property type="project" value="UniProtKB-KW"/>
</dbReference>
<dbReference type="PANTHER" id="PTHR47961">
    <property type="entry name" value="DNA POLYMERASE THETA, PUTATIVE (AFU_ORTHOLOGUE AFUA_1G05260)-RELATED"/>
    <property type="match status" value="1"/>
</dbReference>